<dbReference type="Pfam" id="PF13450">
    <property type="entry name" value="NAD_binding_8"/>
    <property type="match status" value="1"/>
</dbReference>
<feature type="chain" id="PRO_5042498718" evidence="1">
    <location>
        <begin position="19"/>
        <end position="494"/>
    </location>
</feature>
<dbReference type="AlphaFoldDB" id="A0AAI8Z994"/>
<comment type="caution">
    <text evidence="2">The sequence shown here is derived from an EMBL/GenBank/DDBJ whole genome shotgun (WGS) entry which is preliminary data.</text>
</comment>
<keyword evidence="3" id="KW-1185">Reference proteome</keyword>
<accession>A0AAI8Z994</accession>
<evidence type="ECO:0000313" key="3">
    <source>
        <dbReference type="Proteomes" id="UP001296104"/>
    </source>
</evidence>
<proteinExistence type="predicted"/>
<evidence type="ECO:0000256" key="1">
    <source>
        <dbReference type="SAM" id="SignalP"/>
    </source>
</evidence>
<dbReference type="Proteomes" id="UP001296104">
    <property type="component" value="Unassembled WGS sequence"/>
</dbReference>
<dbReference type="Gene3D" id="3.30.70.1990">
    <property type="match status" value="1"/>
</dbReference>
<protein>
    <submittedName>
        <fullName evidence="2">Amine oxidase</fullName>
    </submittedName>
</protein>
<gene>
    <name evidence="2" type="ORF">LECACI_7A009971</name>
</gene>
<organism evidence="2 3">
    <name type="scientific">Lecanosticta acicola</name>
    <dbReference type="NCBI Taxonomy" id="111012"/>
    <lineage>
        <taxon>Eukaryota</taxon>
        <taxon>Fungi</taxon>
        <taxon>Dikarya</taxon>
        <taxon>Ascomycota</taxon>
        <taxon>Pezizomycotina</taxon>
        <taxon>Dothideomycetes</taxon>
        <taxon>Dothideomycetidae</taxon>
        <taxon>Mycosphaerellales</taxon>
        <taxon>Mycosphaerellaceae</taxon>
        <taxon>Lecanosticta</taxon>
    </lineage>
</organism>
<sequence>MPYLWCFFLSSLINLTAALNCEAIDHHAQVIQRDVAVVGGGSAGTHTAIRLHQLGKTVALIEQQDRLGGHTNTYVDPATKQTFDYGTFILGNTTDVRNYFDYLDVPLKNYTGESVPDEKTLYADFARRTAVRNDSADPETLKGALARYVAQLEKYPYLASGFHLPDRVPEELLIPSGDFLAKYDLGALAAQIYYVNFGVGNILAQPTLYMLKYFNLMQVTADITQMLVTEADRNLQALYDAALHRLGDGGQAFLSSRITSICRNPTGILLTMQTPTGPKTIKASKLVMAIPPKLENLQPFFDLRTDEIQAFRQFNNTYMWNAVIANTGFPADTAIRNTDPRATYDIPAMPAMYSFAPGFSGLHAVWYGSADYMSNEEAAEQMLLSARQVQTAFGYQSPEGTEPTLLKFHDHSPYGLSVCVEAIRDGFYGRLNRLQGMRDTWWTGAAWETHSASAIWQFTEREILPHLVEMPLNRDQANVLRHSHHGHSRSEPVE</sequence>
<name>A0AAI8Z994_9PEZI</name>
<feature type="signal peptide" evidence="1">
    <location>
        <begin position="1"/>
        <end position="18"/>
    </location>
</feature>
<keyword evidence="1" id="KW-0732">Signal</keyword>
<dbReference type="InterPro" id="IPR036188">
    <property type="entry name" value="FAD/NAD-bd_sf"/>
</dbReference>
<evidence type="ECO:0000313" key="2">
    <source>
        <dbReference type="EMBL" id="CAK4034813.1"/>
    </source>
</evidence>
<dbReference type="Gene3D" id="1.10.405.20">
    <property type="match status" value="1"/>
</dbReference>
<dbReference type="Gene3D" id="3.50.50.60">
    <property type="entry name" value="FAD/NAD(P)-binding domain"/>
    <property type="match status" value="1"/>
</dbReference>
<dbReference type="EMBL" id="CAVMBE010000138">
    <property type="protein sequence ID" value="CAK4034813.1"/>
    <property type="molecule type" value="Genomic_DNA"/>
</dbReference>
<dbReference type="SUPFAM" id="SSF51905">
    <property type="entry name" value="FAD/NAD(P)-binding domain"/>
    <property type="match status" value="1"/>
</dbReference>
<reference evidence="2" key="1">
    <citation type="submission" date="2023-11" db="EMBL/GenBank/DDBJ databases">
        <authorList>
            <person name="Alioto T."/>
            <person name="Alioto T."/>
            <person name="Gomez Garrido J."/>
        </authorList>
    </citation>
    <scope>NUCLEOTIDE SEQUENCE</scope>
</reference>